<accession>A0A2S3Z4Z6</accession>
<feature type="compositionally biased region" description="Polar residues" evidence="1">
    <location>
        <begin position="1"/>
        <end position="11"/>
    </location>
</feature>
<proteinExistence type="predicted"/>
<dbReference type="AlphaFoldDB" id="A0A2S3Z4Z6"/>
<dbReference type="EMBL" id="PPXF01000070">
    <property type="protein sequence ID" value="POH58716.1"/>
    <property type="molecule type" value="Genomic_DNA"/>
</dbReference>
<organism evidence="3 4">
    <name type="scientific">Cryobacterium zongtaii</name>
    <dbReference type="NCBI Taxonomy" id="1259217"/>
    <lineage>
        <taxon>Bacteria</taxon>
        <taxon>Bacillati</taxon>
        <taxon>Actinomycetota</taxon>
        <taxon>Actinomycetes</taxon>
        <taxon>Micrococcales</taxon>
        <taxon>Microbacteriaceae</taxon>
        <taxon>Cryobacterium</taxon>
    </lineage>
</organism>
<evidence type="ECO:0000313" key="4">
    <source>
        <dbReference type="Proteomes" id="UP000237104"/>
    </source>
</evidence>
<keyword evidence="2" id="KW-1133">Transmembrane helix</keyword>
<keyword evidence="2" id="KW-0812">Transmembrane</keyword>
<keyword evidence="2" id="KW-0472">Membrane</keyword>
<evidence type="ECO:0000256" key="2">
    <source>
        <dbReference type="SAM" id="Phobius"/>
    </source>
</evidence>
<reference evidence="3 4" key="1">
    <citation type="submission" date="2018-01" db="EMBL/GenBank/DDBJ databases">
        <title>Cryobacterium sp. nov., from glaciers in China.</title>
        <authorList>
            <person name="Liu Q."/>
            <person name="Xin Y.-H."/>
        </authorList>
    </citation>
    <scope>NUCLEOTIDE SEQUENCE [LARGE SCALE GENOMIC DNA]</scope>
    <source>
        <strain evidence="3 4">TMB1-8</strain>
    </source>
</reference>
<evidence type="ECO:0000256" key="1">
    <source>
        <dbReference type="SAM" id="MobiDB-lite"/>
    </source>
</evidence>
<dbReference type="RefSeq" id="WP_103432693.1">
    <property type="nucleotide sequence ID" value="NZ_PPXF01000070.1"/>
</dbReference>
<dbReference type="Proteomes" id="UP000237104">
    <property type="component" value="Unassembled WGS sequence"/>
</dbReference>
<sequence length="283" mass="29570">MNDANEANTHQEPAGAAGEPAVVDAPVSGAPEKRRSALRPWLWLPVAGFAVLSVTGAVVGGFLVGGSVVDGVNAGRAGVLAVPTEVATDVAEPTPTSSAESTEIAAGALIPLDEHVDVGSTFPIWGYPMQTGWEILTFDQAGINQSENVELGCLFTSSQNKQPAYDLDATDDLSDTVATMATFEQQQLDAGNQATLVGDRSSTDFGINLPGADERIEFLTTRIDYLEPEMGVSYTNEIAVRAMPLAESAMYIVVTCPTALVDAGQSPFEELRAGLAVIVEPAS</sequence>
<name>A0A2S3Z4Z6_9MICO</name>
<feature type="region of interest" description="Disordered" evidence="1">
    <location>
        <begin position="1"/>
        <end position="28"/>
    </location>
</feature>
<dbReference type="OrthoDB" id="5119865at2"/>
<feature type="transmembrane region" description="Helical" evidence="2">
    <location>
        <begin position="41"/>
        <end position="64"/>
    </location>
</feature>
<comment type="caution">
    <text evidence="3">The sequence shown here is derived from an EMBL/GenBank/DDBJ whole genome shotgun (WGS) entry which is preliminary data.</text>
</comment>
<protein>
    <submittedName>
        <fullName evidence="3">Uncharacterized protein</fullName>
    </submittedName>
</protein>
<gene>
    <name evidence="3" type="ORF">C3B59_18735</name>
</gene>
<evidence type="ECO:0000313" key="3">
    <source>
        <dbReference type="EMBL" id="POH58716.1"/>
    </source>
</evidence>